<dbReference type="RefSeq" id="WP_057623897.1">
    <property type="nucleotide sequence ID" value="NZ_LKHV02000001.1"/>
</dbReference>
<evidence type="ECO:0000256" key="1">
    <source>
        <dbReference type="ARBA" id="ARBA00004141"/>
    </source>
</evidence>
<dbReference type="EMBL" id="LKHV02000001">
    <property type="protein sequence ID" value="MCS5708876.1"/>
    <property type="molecule type" value="Genomic_DNA"/>
</dbReference>
<evidence type="ECO:0000313" key="12">
    <source>
        <dbReference type="EMBL" id="MCS5708876.1"/>
    </source>
</evidence>
<evidence type="ECO:0000259" key="10">
    <source>
        <dbReference type="Pfam" id="PF00999"/>
    </source>
</evidence>
<dbReference type="GO" id="GO:0016020">
    <property type="term" value="C:membrane"/>
    <property type="evidence" value="ECO:0007669"/>
    <property type="project" value="UniProtKB-SubCell"/>
</dbReference>
<dbReference type="Gene3D" id="1.20.1530.20">
    <property type="match status" value="1"/>
</dbReference>
<reference evidence="12" key="3">
    <citation type="submission" date="2021-06" db="EMBL/GenBank/DDBJ databases">
        <title>Genomic Description and Analysis of Intracellular Bacteria, Candidatus Berkiella cookevillensis and Candidatus Berkiella aquae.</title>
        <authorList>
            <person name="Kidane D.T."/>
            <person name="Mehari Y.T."/>
            <person name="Rice F.C."/>
            <person name="Arivett B.A."/>
            <person name="Farone A.L."/>
            <person name="Berk S.G."/>
            <person name="Farone M.B."/>
        </authorList>
    </citation>
    <scope>NUCLEOTIDE SEQUENCE</scope>
    <source>
        <strain evidence="12">CC99</strain>
    </source>
</reference>
<feature type="transmembrane region" description="Helical" evidence="9">
    <location>
        <begin position="175"/>
        <end position="195"/>
    </location>
</feature>
<feature type="domain" description="Cation/H+ exchanger transmembrane" evidence="10">
    <location>
        <begin position="19"/>
        <end position="371"/>
    </location>
</feature>
<evidence type="ECO:0000256" key="9">
    <source>
        <dbReference type="SAM" id="Phobius"/>
    </source>
</evidence>
<keyword evidence="7" id="KW-0406">Ion transport</keyword>
<gene>
    <name evidence="11" type="primary">kefC_1</name>
    <name evidence="11" type="ORF">CC99x_00784</name>
    <name evidence="12" type="ORF">CC99x_008150</name>
</gene>
<feature type="transmembrane region" description="Helical" evidence="9">
    <location>
        <begin position="215"/>
        <end position="234"/>
    </location>
</feature>
<comment type="similarity">
    <text evidence="2">Belongs to the monovalent cation:proton antiporter 2 (CPA2) transporter (TC 2.A.37) family.</text>
</comment>
<feature type="transmembrane region" description="Helical" evidence="9">
    <location>
        <begin position="6"/>
        <end position="25"/>
    </location>
</feature>
<dbReference type="InterPro" id="IPR006153">
    <property type="entry name" value="Cation/H_exchanger_TM"/>
</dbReference>
<feature type="transmembrane region" description="Helical" evidence="9">
    <location>
        <begin position="86"/>
        <end position="104"/>
    </location>
</feature>
<dbReference type="OrthoDB" id="9781411at2"/>
<accession>A0A0Q9YR65</accession>
<name>A0A0Q9YR65_9GAMM</name>
<keyword evidence="13" id="KW-1185">Reference proteome</keyword>
<evidence type="ECO:0000313" key="11">
    <source>
        <dbReference type="EMBL" id="KRG19262.1"/>
    </source>
</evidence>
<evidence type="ECO:0000256" key="8">
    <source>
        <dbReference type="ARBA" id="ARBA00023136"/>
    </source>
</evidence>
<reference evidence="12" key="2">
    <citation type="journal article" date="2016" name="Genome Announc.">
        <title>Draft Genome Sequences of Two Novel Amoeba-Resistant Intranuclear Bacteria, 'Candidatus Berkiella cookevillensis' and 'Candidatus Berkiella aquae'.</title>
        <authorList>
            <person name="Mehari Y.T."/>
            <person name="Arivett B.A."/>
            <person name="Farone A.L."/>
            <person name="Gunderson J.H."/>
            <person name="Farone M.B."/>
        </authorList>
    </citation>
    <scope>NUCLEOTIDE SEQUENCE</scope>
    <source>
        <strain evidence="12">CC99</strain>
    </source>
</reference>
<dbReference type="Pfam" id="PF00999">
    <property type="entry name" value="Na_H_Exchanger"/>
    <property type="match status" value="1"/>
</dbReference>
<protein>
    <submittedName>
        <fullName evidence="12">Cation:proton antiporter</fullName>
    </submittedName>
    <submittedName>
        <fullName evidence="11">Glutathione-regulated potassium-efflux system protein KefC</fullName>
    </submittedName>
</protein>
<dbReference type="PANTHER" id="PTHR42751:SF3">
    <property type="entry name" value="SODIUM_GLUTAMATE SYMPORTER"/>
    <property type="match status" value="1"/>
</dbReference>
<dbReference type="EMBL" id="LKHV01000003">
    <property type="protein sequence ID" value="KRG19262.1"/>
    <property type="molecule type" value="Genomic_DNA"/>
</dbReference>
<evidence type="ECO:0000256" key="2">
    <source>
        <dbReference type="ARBA" id="ARBA00005551"/>
    </source>
</evidence>
<dbReference type="PATRIC" id="fig|1590042.3.peg.806"/>
<feature type="transmembrane region" description="Helical" evidence="9">
    <location>
        <begin position="58"/>
        <end position="74"/>
    </location>
</feature>
<feature type="transmembrane region" description="Helical" evidence="9">
    <location>
        <begin position="30"/>
        <end position="46"/>
    </location>
</feature>
<keyword evidence="5 9" id="KW-0812">Transmembrane</keyword>
<evidence type="ECO:0000256" key="5">
    <source>
        <dbReference type="ARBA" id="ARBA00022692"/>
    </source>
</evidence>
<comment type="caution">
    <text evidence="11">The sequence shown here is derived from an EMBL/GenBank/DDBJ whole genome shotgun (WGS) entry which is preliminary data.</text>
</comment>
<feature type="transmembrane region" description="Helical" evidence="9">
    <location>
        <begin position="349"/>
        <end position="373"/>
    </location>
</feature>
<evidence type="ECO:0000256" key="6">
    <source>
        <dbReference type="ARBA" id="ARBA00022989"/>
    </source>
</evidence>
<evidence type="ECO:0000256" key="4">
    <source>
        <dbReference type="ARBA" id="ARBA00022449"/>
    </source>
</evidence>
<organism evidence="11">
    <name type="scientific">Candidatus Berkiella cookevillensis</name>
    <dbReference type="NCBI Taxonomy" id="437022"/>
    <lineage>
        <taxon>Bacteria</taxon>
        <taxon>Pseudomonadati</taxon>
        <taxon>Pseudomonadota</taxon>
        <taxon>Gammaproteobacteria</taxon>
        <taxon>Candidatus Berkiellales</taxon>
        <taxon>Candidatus Berkiellaceae</taxon>
        <taxon>Candidatus Berkiella</taxon>
    </lineage>
</organism>
<dbReference type="InterPro" id="IPR038770">
    <property type="entry name" value="Na+/solute_symporter_sf"/>
</dbReference>
<comment type="subcellular location">
    <subcellularLocation>
        <location evidence="1">Membrane</location>
        <topology evidence="1">Multi-pass membrane protein</topology>
    </subcellularLocation>
</comment>
<evidence type="ECO:0000313" key="13">
    <source>
        <dbReference type="Proteomes" id="UP000051494"/>
    </source>
</evidence>
<proteinExistence type="inferred from homology"/>
<keyword evidence="4" id="KW-0050">Antiport</keyword>
<keyword evidence="3" id="KW-0813">Transport</keyword>
<dbReference type="PANTHER" id="PTHR42751">
    <property type="entry name" value="SODIUM/HYDROGEN EXCHANGER FAMILY/TRKA DOMAIN PROTEIN"/>
    <property type="match status" value="1"/>
</dbReference>
<evidence type="ECO:0000256" key="3">
    <source>
        <dbReference type="ARBA" id="ARBA00022448"/>
    </source>
</evidence>
<feature type="transmembrane region" description="Helical" evidence="9">
    <location>
        <begin position="116"/>
        <end position="135"/>
    </location>
</feature>
<feature type="transmembrane region" description="Helical" evidence="9">
    <location>
        <begin position="147"/>
        <end position="169"/>
    </location>
</feature>
<reference evidence="11" key="1">
    <citation type="submission" date="2015-09" db="EMBL/GenBank/DDBJ databases">
        <title>Draft Genome Sequences of Two Novel Amoeba-resistant Intranuclear Bacteria, Candidatus Berkiella cookevillensis and Candidatus Berkiella aquae.</title>
        <authorList>
            <person name="Mehari Y.T."/>
            <person name="Arivett B.A."/>
            <person name="Farone A.L."/>
            <person name="Gunderson J.H."/>
            <person name="Farone M.B."/>
        </authorList>
    </citation>
    <scope>NUCLEOTIDE SEQUENCE [LARGE SCALE GENOMIC DNA]</scope>
    <source>
        <strain evidence="11">CC99</strain>
    </source>
</reference>
<dbReference type="Proteomes" id="UP000051494">
    <property type="component" value="Unassembled WGS sequence"/>
</dbReference>
<keyword evidence="8 9" id="KW-0472">Membrane</keyword>
<sequence length="389" mass="42553">MHNDILFSIFLIFCGAAVLATLALYTRQSLLVAYILLGAILGPWGAKLVSDPIIIKDIGDIGIIFLLFLLGLNLQPQNLIKMLTQTTFITVVSSLVFAVVGYGVGWLTGFNTADSLIIGICMMFSSTIIGLKLLPTTVMHHQKTGEIVISILLLQDIIAIFAMLLIHGAGTGHGLSILEVAQVLLALPFIIFLAFMAERFVLVKIFEKFNRIHEYLFLVAIGWCLSIGELAEFLGLSFEIGAFVAGISIAQSPISRFIADSLRPLRDFFLILFFFSLGARIDVAVMSEVALPAVILASLMLVIKPLTLKPLLLKTASSSKAAWEVGVRIGQISEFSLLVAYVAEKNQIITPAAYCLIQTATIVTFVISSYWIVNRYPTPIAATERLRRD</sequence>
<dbReference type="GO" id="GO:0015297">
    <property type="term" value="F:antiporter activity"/>
    <property type="evidence" value="ECO:0007669"/>
    <property type="project" value="UniProtKB-KW"/>
</dbReference>
<evidence type="ECO:0000256" key="7">
    <source>
        <dbReference type="ARBA" id="ARBA00023065"/>
    </source>
</evidence>
<dbReference type="STRING" id="437022.CC99x_00784"/>
<dbReference type="AlphaFoldDB" id="A0A0Q9YR65"/>
<keyword evidence="6 9" id="KW-1133">Transmembrane helix</keyword>
<dbReference type="GO" id="GO:1902600">
    <property type="term" value="P:proton transmembrane transport"/>
    <property type="evidence" value="ECO:0007669"/>
    <property type="project" value="InterPro"/>
</dbReference>